<evidence type="ECO:0000313" key="2">
    <source>
        <dbReference type="EMBL" id="EXJ53697.1"/>
    </source>
</evidence>
<dbReference type="HOGENOM" id="CLU_1517728_0_0_1"/>
<dbReference type="GeneID" id="19197738"/>
<organism evidence="2 3">
    <name type="scientific">Cladophialophora psammophila CBS 110553</name>
    <dbReference type="NCBI Taxonomy" id="1182543"/>
    <lineage>
        <taxon>Eukaryota</taxon>
        <taxon>Fungi</taxon>
        <taxon>Dikarya</taxon>
        <taxon>Ascomycota</taxon>
        <taxon>Pezizomycotina</taxon>
        <taxon>Eurotiomycetes</taxon>
        <taxon>Chaetothyriomycetidae</taxon>
        <taxon>Chaetothyriales</taxon>
        <taxon>Herpotrichiellaceae</taxon>
        <taxon>Cladophialophora</taxon>
    </lineage>
</organism>
<evidence type="ECO:0000256" key="1">
    <source>
        <dbReference type="SAM" id="MobiDB-lite"/>
    </source>
</evidence>
<reference evidence="2 3" key="1">
    <citation type="submission" date="2013-03" db="EMBL/GenBank/DDBJ databases">
        <title>The Genome Sequence of Cladophialophora psammophila CBS 110553.</title>
        <authorList>
            <consortium name="The Broad Institute Genomics Platform"/>
            <person name="Cuomo C."/>
            <person name="de Hoog S."/>
            <person name="Gorbushina A."/>
            <person name="Walker B."/>
            <person name="Young S.K."/>
            <person name="Zeng Q."/>
            <person name="Gargeya S."/>
            <person name="Fitzgerald M."/>
            <person name="Haas B."/>
            <person name="Abouelleil A."/>
            <person name="Allen A.W."/>
            <person name="Alvarado L."/>
            <person name="Arachchi H.M."/>
            <person name="Berlin A.M."/>
            <person name="Chapman S.B."/>
            <person name="Gainer-Dewar J."/>
            <person name="Goldberg J."/>
            <person name="Griggs A."/>
            <person name="Gujja S."/>
            <person name="Hansen M."/>
            <person name="Howarth C."/>
            <person name="Imamovic A."/>
            <person name="Ireland A."/>
            <person name="Larimer J."/>
            <person name="McCowan C."/>
            <person name="Murphy C."/>
            <person name="Pearson M."/>
            <person name="Poon T.W."/>
            <person name="Priest M."/>
            <person name="Roberts A."/>
            <person name="Saif S."/>
            <person name="Shea T."/>
            <person name="Sisk P."/>
            <person name="Sykes S."/>
            <person name="Wortman J."/>
            <person name="Nusbaum C."/>
            <person name="Birren B."/>
        </authorList>
    </citation>
    <scope>NUCLEOTIDE SEQUENCE [LARGE SCALE GENOMIC DNA]</scope>
    <source>
        <strain evidence="2 3">CBS 110553</strain>
    </source>
</reference>
<dbReference type="EMBL" id="AMGX01000041">
    <property type="protein sequence ID" value="EXJ53697.1"/>
    <property type="molecule type" value="Genomic_DNA"/>
</dbReference>
<accession>W9VDK8</accession>
<dbReference type="RefSeq" id="XP_007751811.1">
    <property type="nucleotide sequence ID" value="XM_007753621.1"/>
</dbReference>
<dbReference type="Proteomes" id="UP000019471">
    <property type="component" value="Unassembled WGS sequence"/>
</dbReference>
<gene>
    <name evidence="2" type="ORF">A1O5_13053</name>
</gene>
<protein>
    <submittedName>
        <fullName evidence="2">Uncharacterized protein</fullName>
    </submittedName>
</protein>
<name>W9VDK8_9EURO</name>
<feature type="region of interest" description="Disordered" evidence="1">
    <location>
        <begin position="123"/>
        <end position="144"/>
    </location>
</feature>
<proteinExistence type="predicted"/>
<dbReference type="OrthoDB" id="10502030at2759"/>
<dbReference type="AlphaFoldDB" id="W9VDK8"/>
<comment type="caution">
    <text evidence="2">The sequence shown here is derived from an EMBL/GenBank/DDBJ whole genome shotgun (WGS) entry which is preliminary data.</text>
</comment>
<keyword evidence="3" id="KW-1185">Reference proteome</keyword>
<evidence type="ECO:0000313" key="3">
    <source>
        <dbReference type="Proteomes" id="UP000019471"/>
    </source>
</evidence>
<sequence length="177" mass="19263">MCGELIPRALSPLLPPAPFVEPAVLQLRDDDSVPQHVTQDDFTVVNSSDDDVNSYDGSDEAVREAFDDDCDEDSRSAQFVDNGSVSSSVFDEHSPSGIALQPLRRERCRKFDGSIDDDANKEVISPATHDTAPNDVGNNGSTSSACSNDVLSEAQKFDYALCQITDHILRDKKTVEV</sequence>